<reference evidence="2 3" key="1">
    <citation type="journal article" date="2019" name="Nat. Plants">
        <title>Stout camphor tree genome fills gaps in understanding of flowering plant genome evolution.</title>
        <authorList>
            <person name="Chaw S.M."/>
            <person name="Liu Y.C."/>
            <person name="Wu Y.W."/>
            <person name="Wang H.Y."/>
            <person name="Lin C.I."/>
            <person name="Wu C.S."/>
            <person name="Ke H.M."/>
            <person name="Chang L.Y."/>
            <person name="Hsu C.Y."/>
            <person name="Yang H.T."/>
            <person name="Sudianto E."/>
            <person name="Hsu M.H."/>
            <person name="Wu K.P."/>
            <person name="Wang L.N."/>
            <person name="Leebens-Mack J.H."/>
            <person name="Tsai I.J."/>
        </authorList>
    </citation>
    <scope>NUCLEOTIDE SEQUENCE [LARGE SCALE GENOMIC DNA]</scope>
    <source>
        <strain evidence="3">cv. Chaw 1501</strain>
        <tissue evidence="2">Young leaves</tissue>
    </source>
</reference>
<dbReference type="Pfam" id="PF12776">
    <property type="entry name" value="Myb_DNA-bind_3"/>
    <property type="match status" value="1"/>
</dbReference>
<comment type="caution">
    <text evidence="2">The sequence shown here is derived from an EMBL/GenBank/DDBJ whole genome shotgun (WGS) entry which is preliminary data.</text>
</comment>
<protein>
    <submittedName>
        <fullName evidence="2">L10-interacting MYB domain-containing-like protein isoform X1</fullName>
    </submittedName>
</protein>
<dbReference type="PANTHER" id="PTHR46929">
    <property type="entry name" value="EXPRESSED PROTEIN"/>
    <property type="match status" value="1"/>
</dbReference>
<dbReference type="EMBL" id="QPKB01000010">
    <property type="protein sequence ID" value="RWR93327.1"/>
    <property type="molecule type" value="Genomic_DNA"/>
</dbReference>
<sequence>MTEKFGDDYNKGKIRNGLRTLKTQYKQIKTLIGLSGFGWDDKEKKVIAEDQVHPDYAKYRGKSCADYEKLVIIYGDIIADGRDVVLTNQRPPHPISGPQVPIDEVVVQSSSSYEMA</sequence>
<dbReference type="PANTHER" id="PTHR46929:SF33">
    <property type="entry name" value="L10-INTERACTING MYB DOMAIN-CONTAINING PROTEIN-LIKE ISOFORM X1"/>
    <property type="match status" value="1"/>
</dbReference>
<feature type="domain" description="Myb/SANT-like" evidence="1">
    <location>
        <begin position="2"/>
        <end position="53"/>
    </location>
</feature>
<dbReference type="AlphaFoldDB" id="A0A443PRC7"/>
<organism evidence="2 3">
    <name type="scientific">Cinnamomum micranthum f. kanehirae</name>
    <dbReference type="NCBI Taxonomy" id="337451"/>
    <lineage>
        <taxon>Eukaryota</taxon>
        <taxon>Viridiplantae</taxon>
        <taxon>Streptophyta</taxon>
        <taxon>Embryophyta</taxon>
        <taxon>Tracheophyta</taxon>
        <taxon>Spermatophyta</taxon>
        <taxon>Magnoliopsida</taxon>
        <taxon>Magnoliidae</taxon>
        <taxon>Laurales</taxon>
        <taxon>Lauraceae</taxon>
        <taxon>Cinnamomum</taxon>
    </lineage>
</organism>
<name>A0A443PRC7_9MAGN</name>
<dbReference type="Proteomes" id="UP000283530">
    <property type="component" value="Unassembled WGS sequence"/>
</dbReference>
<evidence type="ECO:0000313" key="3">
    <source>
        <dbReference type="Proteomes" id="UP000283530"/>
    </source>
</evidence>
<dbReference type="OrthoDB" id="611564at2759"/>
<evidence type="ECO:0000259" key="1">
    <source>
        <dbReference type="Pfam" id="PF12776"/>
    </source>
</evidence>
<evidence type="ECO:0000313" key="2">
    <source>
        <dbReference type="EMBL" id="RWR93327.1"/>
    </source>
</evidence>
<accession>A0A443PRC7</accession>
<keyword evidence="3" id="KW-1185">Reference proteome</keyword>
<dbReference type="InterPro" id="IPR024752">
    <property type="entry name" value="Myb/SANT-like_dom"/>
</dbReference>
<proteinExistence type="predicted"/>
<gene>
    <name evidence="2" type="ORF">CKAN_02257300</name>
</gene>